<dbReference type="InterPro" id="IPR027417">
    <property type="entry name" value="P-loop_NTPase"/>
</dbReference>
<dbReference type="Proteomes" id="UP000193409">
    <property type="component" value="Unassembled WGS sequence"/>
</dbReference>
<name>A0A1Y5RNI8_9RHOB</name>
<dbReference type="Gene3D" id="3.40.50.300">
    <property type="entry name" value="P-loop containing nucleotide triphosphate hydrolases"/>
    <property type="match status" value="1"/>
</dbReference>
<organism evidence="1 2">
    <name type="scientific">Pseudoruegeria aquimaris</name>
    <dbReference type="NCBI Taxonomy" id="393663"/>
    <lineage>
        <taxon>Bacteria</taxon>
        <taxon>Pseudomonadati</taxon>
        <taxon>Pseudomonadota</taxon>
        <taxon>Alphaproteobacteria</taxon>
        <taxon>Rhodobacterales</taxon>
        <taxon>Roseobacteraceae</taxon>
        <taxon>Pseudoruegeria</taxon>
    </lineage>
</organism>
<evidence type="ECO:0000313" key="1">
    <source>
        <dbReference type="EMBL" id="SLN19037.1"/>
    </source>
</evidence>
<dbReference type="RefSeq" id="WP_085867251.1">
    <property type="nucleotide sequence ID" value="NZ_FWFQ01000003.1"/>
</dbReference>
<dbReference type="GO" id="GO:0008146">
    <property type="term" value="F:sulfotransferase activity"/>
    <property type="evidence" value="ECO:0007669"/>
    <property type="project" value="InterPro"/>
</dbReference>
<gene>
    <name evidence="1" type="ORF">PSA7680_00682</name>
</gene>
<dbReference type="EMBL" id="FWFQ01000003">
    <property type="protein sequence ID" value="SLN19037.1"/>
    <property type="molecule type" value="Genomic_DNA"/>
</dbReference>
<keyword evidence="2" id="KW-1185">Reference proteome</keyword>
<dbReference type="AlphaFoldDB" id="A0A1Y5RNI8"/>
<sequence length="222" mass="26039">MIISTQYNFIFVHIPKTAGMSVTDAFQKYGRPQGRSLLRSFSRRLPFRESPAKAHFRYHDPASTFVRKLGPEVFERFLSFSVVRNPFDHAVSHYEYMKQFRIKDIAEKVGQLSFEEYLDYRRQPPRGKDTIFARLPNQSHYLTDGAGTLLVKRLARFERLEADLSAIAEELALPEFRLRHINKTKSKSEKKPYQDYYTPQTEAIVREIYKPDFALLGYDDSL</sequence>
<dbReference type="Pfam" id="PF03567">
    <property type="entry name" value="Sulfotransfer_2"/>
    <property type="match status" value="1"/>
</dbReference>
<keyword evidence="1" id="KW-0808">Transferase</keyword>
<accession>A0A1Y5RNI8</accession>
<dbReference type="SUPFAM" id="SSF52540">
    <property type="entry name" value="P-loop containing nucleoside triphosphate hydrolases"/>
    <property type="match status" value="1"/>
</dbReference>
<protein>
    <submittedName>
        <fullName evidence="1">Sulfotransferase family protein</fullName>
    </submittedName>
</protein>
<evidence type="ECO:0000313" key="2">
    <source>
        <dbReference type="Proteomes" id="UP000193409"/>
    </source>
</evidence>
<dbReference type="InterPro" id="IPR005331">
    <property type="entry name" value="Sulfotransferase"/>
</dbReference>
<dbReference type="GO" id="GO:0016020">
    <property type="term" value="C:membrane"/>
    <property type="evidence" value="ECO:0007669"/>
    <property type="project" value="InterPro"/>
</dbReference>
<reference evidence="1 2" key="1">
    <citation type="submission" date="2017-03" db="EMBL/GenBank/DDBJ databases">
        <authorList>
            <person name="Afonso C.L."/>
            <person name="Miller P.J."/>
            <person name="Scott M.A."/>
            <person name="Spackman E."/>
            <person name="Goraichik I."/>
            <person name="Dimitrov K.M."/>
            <person name="Suarez D.L."/>
            <person name="Swayne D.E."/>
        </authorList>
    </citation>
    <scope>NUCLEOTIDE SEQUENCE [LARGE SCALE GENOMIC DNA]</scope>
    <source>
        <strain evidence="1 2">CECT 7680</strain>
    </source>
</reference>
<proteinExistence type="predicted"/>
<dbReference type="OrthoDB" id="288532at2"/>